<dbReference type="Gene3D" id="1.10.287.2250">
    <property type="match status" value="1"/>
</dbReference>
<accession>A0ABR2RF54</accession>
<comment type="similarity">
    <text evidence="1">Belongs to the peptidase C1 family.</text>
</comment>
<feature type="domain" description="Cathepsin propeptide inhibitor" evidence="6">
    <location>
        <begin position="38"/>
        <end position="95"/>
    </location>
</feature>
<dbReference type="SMART" id="SM00848">
    <property type="entry name" value="Inhibitor_I29"/>
    <property type="match status" value="1"/>
</dbReference>
<evidence type="ECO:0000256" key="4">
    <source>
        <dbReference type="ARBA" id="ARBA00022807"/>
    </source>
</evidence>
<evidence type="ECO:0000256" key="5">
    <source>
        <dbReference type="SAM" id="SignalP"/>
    </source>
</evidence>
<dbReference type="SUPFAM" id="SSF54001">
    <property type="entry name" value="Cysteine proteinases"/>
    <property type="match status" value="1"/>
</dbReference>
<proteinExistence type="inferred from homology"/>
<name>A0ABR2RF54_9ROSI</name>
<evidence type="ECO:0000259" key="6">
    <source>
        <dbReference type="SMART" id="SM00848"/>
    </source>
</evidence>
<organism evidence="7 8">
    <name type="scientific">Hibiscus sabdariffa</name>
    <name type="common">roselle</name>
    <dbReference type="NCBI Taxonomy" id="183260"/>
    <lineage>
        <taxon>Eukaryota</taxon>
        <taxon>Viridiplantae</taxon>
        <taxon>Streptophyta</taxon>
        <taxon>Embryophyta</taxon>
        <taxon>Tracheophyta</taxon>
        <taxon>Spermatophyta</taxon>
        <taxon>Magnoliopsida</taxon>
        <taxon>eudicotyledons</taxon>
        <taxon>Gunneridae</taxon>
        <taxon>Pentapetalae</taxon>
        <taxon>rosids</taxon>
        <taxon>malvids</taxon>
        <taxon>Malvales</taxon>
        <taxon>Malvaceae</taxon>
        <taxon>Malvoideae</taxon>
        <taxon>Hibiscus</taxon>
    </lineage>
</organism>
<evidence type="ECO:0000313" key="7">
    <source>
        <dbReference type="EMBL" id="KAK9011495.1"/>
    </source>
</evidence>
<evidence type="ECO:0000256" key="1">
    <source>
        <dbReference type="ARBA" id="ARBA00008455"/>
    </source>
</evidence>
<dbReference type="InterPro" id="IPR000668">
    <property type="entry name" value="Peptidase_C1A_C"/>
</dbReference>
<keyword evidence="3" id="KW-0378">Hydrolase</keyword>
<evidence type="ECO:0000313" key="8">
    <source>
        <dbReference type="Proteomes" id="UP001396334"/>
    </source>
</evidence>
<feature type="chain" id="PRO_5046576982" description="Cathepsin propeptide inhibitor domain-containing protein" evidence="5">
    <location>
        <begin position="18"/>
        <end position="154"/>
    </location>
</feature>
<keyword evidence="2" id="KW-0645">Protease</keyword>
<evidence type="ECO:0000256" key="2">
    <source>
        <dbReference type="ARBA" id="ARBA00022670"/>
    </source>
</evidence>
<feature type="signal peptide" evidence="5">
    <location>
        <begin position="1"/>
        <end position="17"/>
    </location>
</feature>
<dbReference type="Gene3D" id="3.90.70.10">
    <property type="entry name" value="Cysteine proteinases"/>
    <property type="match status" value="1"/>
</dbReference>
<dbReference type="PANTHER" id="PTHR12411">
    <property type="entry name" value="CYSTEINE PROTEASE FAMILY C1-RELATED"/>
    <property type="match status" value="1"/>
</dbReference>
<keyword evidence="4" id="KW-0788">Thiol protease</keyword>
<dbReference type="Pfam" id="PF00112">
    <property type="entry name" value="Peptidase_C1"/>
    <property type="match status" value="1"/>
</dbReference>
<reference evidence="7 8" key="1">
    <citation type="journal article" date="2024" name="G3 (Bethesda)">
        <title>Genome assembly of Hibiscus sabdariffa L. provides insights into metabolisms of medicinal natural products.</title>
        <authorList>
            <person name="Kim T."/>
        </authorList>
    </citation>
    <scope>NUCLEOTIDE SEQUENCE [LARGE SCALE GENOMIC DNA]</scope>
    <source>
        <strain evidence="7">TK-2024</strain>
        <tissue evidence="7">Old leaves</tissue>
    </source>
</reference>
<keyword evidence="8" id="KW-1185">Reference proteome</keyword>
<dbReference type="InterPro" id="IPR038765">
    <property type="entry name" value="Papain-like_cys_pep_sf"/>
</dbReference>
<evidence type="ECO:0000256" key="3">
    <source>
        <dbReference type="ARBA" id="ARBA00022801"/>
    </source>
</evidence>
<dbReference type="EMBL" id="JBBPBN010000023">
    <property type="protein sequence ID" value="KAK9011495.1"/>
    <property type="molecule type" value="Genomic_DNA"/>
</dbReference>
<gene>
    <name evidence="7" type="ORF">V6N11_044343</name>
</gene>
<keyword evidence="5" id="KW-0732">Signal</keyword>
<dbReference type="Proteomes" id="UP001396334">
    <property type="component" value="Unassembled WGS sequence"/>
</dbReference>
<dbReference type="InterPro" id="IPR013128">
    <property type="entry name" value="Peptidase_C1A"/>
</dbReference>
<dbReference type="InterPro" id="IPR013201">
    <property type="entry name" value="Prot_inhib_I29"/>
</dbReference>
<comment type="caution">
    <text evidence="7">The sequence shown here is derived from an EMBL/GenBank/DDBJ whole genome shotgun (WGS) entry which is preliminary data.</text>
</comment>
<dbReference type="Pfam" id="PF08246">
    <property type="entry name" value="Inhibitor_I29"/>
    <property type="match status" value="1"/>
</dbReference>
<sequence>MNSKLFTYLAFIVLVGANLVCEATSRTSLQDASMYERHRQWMSEFGQVYSDNNQRHKRFDIFKQNVALMDSFNNANNKTYIHAVNQFADLTNEEFTASRNGFKGHMCSNKATSFIYENFTALPSAVDWRQKGAVTPIKDQGQCGMLSSFLLSAC</sequence>
<protein>
    <recommendedName>
        <fullName evidence="6">Cathepsin propeptide inhibitor domain-containing protein</fullName>
    </recommendedName>
</protein>